<dbReference type="Gene3D" id="1.10.530.10">
    <property type="match status" value="1"/>
</dbReference>
<organism evidence="4">
    <name type="scientific">metagenome</name>
    <dbReference type="NCBI Taxonomy" id="256318"/>
    <lineage>
        <taxon>unclassified sequences</taxon>
        <taxon>metagenomes</taxon>
    </lineage>
</organism>
<sequence>MPAIVRWGRKNLFNRPDRFQTSLTDPCYNLAEYIIGAGRGIRVFFHFVIVLIALALSAPAALAAVSRVPGGVDAWQACRQAVVAAERQVGIPADLLWSIALVESGRWDRDARAKAAWPWTINAEGRGSFHADKEAAIAEVVALQAEGVRSIDVGCMQVNLRHHPDAFASLDAAFDPATNAAYAASFLRALYAETGSWEAAAGRYHSATPALGEAYLARVLAQWNGSGTDGNADSKNRGERPQRSAVVSLRREPPLPNVFAIAPIDNERMERITTAWRARQGANGGAVPDLSAARVVRPAGTLVASAEPSPTIVRAGAFGQTVPRTSAPRDPEAEAVFAQRRAQVLHEWRQSAQGTRAAEGTAVTILRGNTGG</sequence>
<feature type="transmembrane region" description="Helical" evidence="2">
    <location>
        <begin position="43"/>
        <end position="65"/>
    </location>
</feature>
<dbReference type="AlphaFoldDB" id="A0A380THX1"/>
<reference evidence="4" key="1">
    <citation type="submission" date="2018-07" db="EMBL/GenBank/DDBJ databases">
        <authorList>
            <person name="Quirk P.G."/>
            <person name="Krulwich T.A."/>
        </authorList>
    </citation>
    <scope>NUCLEOTIDE SEQUENCE</scope>
</reference>
<evidence type="ECO:0000259" key="3">
    <source>
        <dbReference type="Pfam" id="PF01464"/>
    </source>
</evidence>
<dbReference type="InterPro" id="IPR023346">
    <property type="entry name" value="Lysozyme-like_dom_sf"/>
</dbReference>
<dbReference type="InterPro" id="IPR008258">
    <property type="entry name" value="Transglycosylase_SLT_dom_1"/>
</dbReference>
<evidence type="ECO:0000256" key="1">
    <source>
        <dbReference type="SAM" id="MobiDB-lite"/>
    </source>
</evidence>
<keyword evidence="2" id="KW-0812">Transmembrane</keyword>
<proteinExistence type="predicted"/>
<evidence type="ECO:0000256" key="2">
    <source>
        <dbReference type="SAM" id="Phobius"/>
    </source>
</evidence>
<accession>A0A380THX1</accession>
<feature type="region of interest" description="Disordered" evidence="1">
    <location>
        <begin position="226"/>
        <end position="246"/>
    </location>
</feature>
<keyword evidence="2" id="KW-1133">Transmembrane helix</keyword>
<dbReference type="EMBL" id="UIDG01000343">
    <property type="protein sequence ID" value="SUS07293.1"/>
    <property type="molecule type" value="Genomic_DNA"/>
</dbReference>
<dbReference type="Pfam" id="PF01464">
    <property type="entry name" value="SLT"/>
    <property type="match status" value="1"/>
</dbReference>
<dbReference type="SUPFAM" id="SSF53955">
    <property type="entry name" value="Lysozyme-like"/>
    <property type="match status" value="1"/>
</dbReference>
<feature type="compositionally biased region" description="Basic and acidic residues" evidence="1">
    <location>
        <begin position="232"/>
        <end position="242"/>
    </location>
</feature>
<dbReference type="CDD" id="cd13400">
    <property type="entry name" value="LT_IagB-like"/>
    <property type="match status" value="1"/>
</dbReference>
<keyword evidence="2" id="KW-0472">Membrane</keyword>
<name>A0A380THX1_9ZZZZ</name>
<gene>
    <name evidence="4" type="ORF">DF3PB_4070002</name>
</gene>
<evidence type="ECO:0000313" key="4">
    <source>
        <dbReference type="EMBL" id="SUS07293.1"/>
    </source>
</evidence>
<feature type="domain" description="Transglycosylase SLT" evidence="3">
    <location>
        <begin position="84"/>
        <end position="207"/>
    </location>
</feature>
<protein>
    <recommendedName>
        <fullName evidence="3">Transglycosylase SLT domain-containing protein</fullName>
    </recommendedName>
</protein>